<proteinExistence type="predicted"/>
<dbReference type="InterPro" id="IPR009057">
    <property type="entry name" value="Homeodomain-like_sf"/>
</dbReference>
<dbReference type="RefSeq" id="WP_196989046.1">
    <property type="nucleotide sequence ID" value="NZ_JADWYR010000001.1"/>
</dbReference>
<dbReference type="GO" id="GO:0043565">
    <property type="term" value="F:sequence-specific DNA binding"/>
    <property type="evidence" value="ECO:0007669"/>
    <property type="project" value="InterPro"/>
</dbReference>
<name>A0A931E5X6_9BACT</name>
<dbReference type="PROSITE" id="PS01124">
    <property type="entry name" value="HTH_ARAC_FAMILY_2"/>
    <property type="match status" value="1"/>
</dbReference>
<evidence type="ECO:0000256" key="1">
    <source>
        <dbReference type="ARBA" id="ARBA00023015"/>
    </source>
</evidence>
<protein>
    <submittedName>
        <fullName evidence="5">Helix-turn-helix domain-containing protein</fullName>
    </submittedName>
</protein>
<keyword evidence="3" id="KW-0804">Transcription</keyword>
<feature type="domain" description="HTH araC/xylS-type" evidence="4">
    <location>
        <begin position="181"/>
        <end position="278"/>
    </location>
</feature>
<dbReference type="InterPro" id="IPR011051">
    <property type="entry name" value="RmlC_Cupin_sf"/>
</dbReference>
<accession>A0A931E5X6</accession>
<dbReference type="InterPro" id="IPR018062">
    <property type="entry name" value="HTH_AraC-typ_CS"/>
</dbReference>
<dbReference type="EMBL" id="JADWYR010000001">
    <property type="protein sequence ID" value="MBG9374964.1"/>
    <property type="molecule type" value="Genomic_DNA"/>
</dbReference>
<evidence type="ECO:0000256" key="3">
    <source>
        <dbReference type="ARBA" id="ARBA00023163"/>
    </source>
</evidence>
<dbReference type="SUPFAM" id="SSF46689">
    <property type="entry name" value="Homeodomain-like"/>
    <property type="match status" value="2"/>
</dbReference>
<dbReference type="GO" id="GO:0003700">
    <property type="term" value="F:DNA-binding transcription factor activity"/>
    <property type="evidence" value="ECO:0007669"/>
    <property type="project" value="InterPro"/>
</dbReference>
<dbReference type="InterPro" id="IPR018060">
    <property type="entry name" value="HTH_AraC"/>
</dbReference>
<dbReference type="Gene3D" id="1.10.10.60">
    <property type="entry name" value="Homeodomain-like"/>
    <property type="match status" value="2"/>
</dbReference>
<keyword evidence="1" id="KW-0805">Transcription regulation</keyword>
<dbReference type="PANTHER" id="PTHR43280">
    <property type="entry name" value="ARAC-FAMILY TRANSCRIPTIONAL REGULATOR"/>
    <property type="match status" value="1"/>
</dbReference>
<reference evidence="5" key="1">
    <citation type="submission" date="2020-11" db="EMBL/GenBank/DDBJ databases">
        <title>Bacterial whole genome sequence for Panacibacter sp. DH6.</title>
        <authorList>
            <person name="Le V."/>
            <person name="Ko S."/>
            <person name="Ahn C.-Y."/>
            <person name="Oh H.-M."/>
        </authorList>
    </citation>
    <scope>NUCLEOTIDE SEQUENCE</scope>
    <source>
        <strain evidence="5">DH6</strain>
    </source>
</reference>
<dbReference type="SMART" id="SM00342">
    <property type="entry name" value="HTH_ARAC"/>
    <property type="match status" value="1"/>
</dbReference>
<dbReference type="PROSITE" id="PS00041">
    <property type="entry name" value="HTH_ARAC_FAMILY_1"/>
    <property type="match status" value="1"/>
</dbReference>
<organism evidence="5 6">
    <name type="scientific">Panacibacter microcysteis</name>
    <dbReference type="NCBI Taxonomy" id="2793269"/>
    <lineage>
        <taxon>Bacteria</taxon>
        <taxon>Pseudomonadati</taxon>
        <taxon>Bacteroidota</taxon>
        <taxon>Chitinophagia</taxon>
        <taxon>Chitinophagales</taxon>
        <taxon>Chitinophagaceae</taxon>
        <taxon>Panacibacter</taxon>
    </lineage>
</organism>
<evidence type="ECO:0000256" key="2">
    <source>
        <dbReference type="ARBA" id="ARBA00023125"/>
    </source>
</evidence>
<evidence type="ECO:0000313" key="5">
    <source>
        <dbReference type="EMBL" id="MBG9374964.1"/>
    </source>
</evidence>
<dbReference type="PANTHER" id="PTHR43280:SF27">
    <property type="entry name" value="TRANSCRIPTIONAL REGULATOR MTLR"/>
    <property type="match status" value="1"/>
</dbReference>
<sequence>MKVKLEAIKPNEESSFTILLTPKLNEIFYWHFHPEYEIVYVEAETGVRHVGDHISKYQGSDLVFIGPNIPHLNFDYGVKTIVETVVIQMKEHFLGQPFFDLPEIAAINELFAKARSGIAFHGNVKKEIGERLKKLPLLPHFTQLVELLQIFQILATTQEYELLHTRAVANASLLKEQQRMHKIYHYIEVNYQQYIDVNEVASLSNLTTAAFCRYFKKATHLTFTDFLNQYRINQAKKLLLHDKNVTQACYESGFENLSHFNKTFKKITGENPSQFKRRHRQ</sequence>
<dbReference type="SUPFAM" id="SSF51182">
    <property type="entry name" value="RmlC-like cupins"/>
    <property type="match status" value="1"/>
</dbReference>
<gene>
    <name evidence="5" type="ORF">I5907_01855</name>
</gene>
<evidence type="ECO:0000259" key="4">
    <source>
        <dbReference type="PROSITE" id="PS01124"/>
    </source>
</evidence>
<dbReference type="AlphaFoldDB" id="A0A931E5X6"/>
<dbReference type="Pfam" id="PF12833">
    <property type="entry name" value="HTH_18"/>
    <property type="match status" value="1"/>
</dbReference>
<comment type="caution">
    <text evidence="5">The sequence shown here is derived from an EMBL/GenBank/DDBJ whole genome shotgun (WGS) entry which is preliminary data.</text>
</comment>
<keyword evidence="6" id="KW-1185">Reference proteome</keyword>
<keyword evidence="2" id="KW-0238">DNA-binding</keyword>
<dbReference type="Proteomes" id="UP000628448">
    <property type="component" value="Unassembled WGS sequence"/>
</dbReference>
<evidence type="ECO:0000313" key="6">
    <source>
        <dbReference type="Proteomes" id="UP000628448"/>
    </source>
</evidence>